<sequence>ISVLFTFPLLVNTEYTGIPKILDLFITDSTDSHSQISEADQ</sequence>
<proteinExistence type="predicted"/>
<dbReference type="AlphaFoldDB" id="X0VHA0"/>
<evidence type="ECO:0000313" key="1">
    <source>
        <dbReference type="EMBL" id="GAG17655.1"/>
    </source>
</evidence>
<protein>
    <submittedName>
        <fullName evidence="1">Uncharacterized protein</fullName>
    </submittedName>
</protein>
<reference evidence="1" key="1">
    <citation type="journal article" date="2014" name="Front. Microbiol.">
        <title>High frequency of phylogenetically diverse reductive dehalogenase-homologous genes in deep subseafloor sedimentary metagenomes.</title>
        <authorList>
            <person name="Kawai M."/>
            <person name="Futagami T."/>
            <person name="Toyoda A."/>
            <person name="Takaki Y."/>
            <person name="Nishi S."/>
            <person name="Hori S."/>
            <person name="Arai W."/>
            <person name="Tsubouchi T."/>
            <person name="Morono Y."/>
            <person name="Uchiyama I."/>
            <person name="Ito T."/>
            <person name="Fujiyama A."/>
            <person name="Inagaki F."/>
            <person name="Takami H."/>
        </authorList>
    </citation>
    <scope>NUCLEOTIDE SEQUENCE</scope>
    <source>
        <strain evidence="1">Expedition CK06-06</strain>
    </source>
</reference>
<comment type="caution">
    <text evidence="1">The sequence shown here is derived from an EMBL/GenBank/DDBJ whole genome shotgun (WGS) entry which is preliminary data.</text>
</comment>
<name>X0VHA0_9ZZZZ</name>
<accession>X0VHA0</accession>
<feature type="non-terminal residue" evidence="1">
    <location>
        <position position="1"/>
    </location>
</feature>
<gene>
    <name evidence="1" type="ORF">S01H1_56336</name>
</gene>
<organism evidence="1">
    <name type="scientific">marine sediment metagenome</name>
    <dbReference type="NCBI Taxonomy" id="412755"/>
    <lineage>
        <taxon>unclassified sequences</taxon>
        <taxon>metagenomes</taxon>
        <taxon>ecological metagenomes</taxon>
    </lineage>
</organism>
<dbReference type="EMBL" id="BARS01036676">
    <property type="protein sequence ID" value="GAG17655.1"/>
    <property type="molecule type" value="Genomic_DNA"/>
</dbReference>